<dbReference type="InterPro" id="IPR005467">
    <property type="entry name" value="His_kinase_dom"/>
</dbReference>
<keyword evidence="3" id="KW-0597">Phosphoprotein</keyword>
<dbReference type="EC" id="2.7.13.3" evidence="2"/>
<accession>A0A1Z3N440</accession>
<keyword evidence="5" id="KW-0472">Membrane</keyword>
<keyword evidence="4" id="KW-0175">Coiled coil</keyword>
<dbReference type="SMART" id="SM00387">
    <property type="entry name" value="HATPase_c"/>
    <property type="match status" value="1"/>
</dbReference>
<keyword evidence="7" id="KW-0808">Transferase</keyword>
<dbReference type="PANTHER" id="PTHR43065:SF42">
    <property type="entry name" value="TWO-COMPONENT SENSOR PPRA"/>
    <property type="match status" value="1"/>
</dbReference>
<dbReference type="SMART" id="SM00388">
    <property type="entry name" value="HisKA"/>
    <property type="match status" value="1"/>
</dbReference>
<evidence type="ECO:0000259" key="6">
    <source>
        <dbReference type="PROSITE" id="PS50109"/>
    </source>
</evidence>
<feature type="transmembrane region" description="Helical" evidence="5">
    <location>
        <begin position="25"/>
        <end position="46"/>
    </location>
</feature>
<evidence type="ECO:0000256" key="3">
    <source>
        <dbReference type="ARBA" id="ARBA00022553"/>
    </source>
</evidence>
<evidence type="ECO:0000256" key="2">
    <source>
        <dbReference type="ARBA" id="ARBA00012438"/>
    </source>
</evidence>
<proteinExistence type="predicted"/>
<keyword evidence="7" id="KW-0418">Kinase</keyword>
<dbReference type="GO" id="GO:0000155">
    <property type="term" value="F:phosphorelay sensor kinase activity"/>
    <property type="evidence" value="ECO:0007669"/>
    <property type="project" value="InterPro"/>
</dbReference>
<reference evidence="7 8" key="1">
    <citation type="submission" date="2017-04" db="EMBL/GenBank/DDBJ databases">
        <title>Whole genome sequence of Bdellovibrio bacteriovorus strain SSB218315.</title>
        <authorList>
            <person name="Oyedara O."/>
            <person name="Rodriguez-Perez M.A."/>
        </authorList>
    </citation>
    <scope>NUCLEOTIDE SEQUENCE [LARGE SCALE GENOMIC DNA]</scope>
    <source>
        <strain evidence="7 8">SSB218315</strain>
    </source>
</reference>
<sequence>MFDKCYVTPRDSKRWFRTNSLSLKLLIATWAVSSFATLILTAFQLIMDYQRDFDKLQNNFTIIKNSYLDSMAEHLWSYDTRLLEIQLDGLGRLQGVSYLRLVADNKTIYETGKSDPTEESHKRFDIYHKNTNEILGALDVELDIKSLREKYFQEAIWIFIRQAAKTAVVVFFLYFIFNRILVVHIQHIARYLAENRGRDAKDLELKRRAHKGQDELDVLVESINQFRSELLEANQKLESLNQALEQKVAERTRQLTTKNESLEKAMMQIKRMQATLVAQERLASLGSLTASVAHEIRNPLNFVLNFSELLTDSENLEEIKEISRVILKHSQRIDQIVRSMQILSGYDSDVLEVADINEIVKQSYQDTVSTRSLGSSYVPPKVTYRLGESVKAPVYTTSLLRALSNIVDNAIHALEKKVRANKNFEPELILSTAVRGDMVEITIRDNGVGIPTILGEKIFDPFLTTKSAGEGAGLGLTVAFNIAQKHGGTLKYNSEFGQWTEFSMSLPLTHERPNS</sequence>
<dbReference type="Gene3D" id="3.30.565.10">
    <property type="entry name" value="Histidine kinase-like ATPase, C-terminal domain"/>
    <property type="match status" value="1"/>
</dbReference>
<dbReference type="Pfam" id="PF00512">
    <property type="entry name" value="HisKA"/>
    <property type="match status" value="1"/>
</dbReference>
<dbReference type="SUPFAM" id="SSF55874">
    <property type="entry name" value="ATPase domain of HSP90 chaperone/DNA topoisomerase II/histidine kinase"/>
    <property type="match status" value="1"/>
</dbReference>
<feature type="domain" description="Histidine kinase" evidence="6">
    <location>
        <begin position="291"/>
        <end position="510"/>
    </location>
</feature>
<dbReference type="PANTHER" id="PTHR43065">
    <property type="entry name" value="SENSOR HISTIDINE KINASE"/>
    <property type="match status" value="1"/>
</dbReference>
<dbReference type="GO" id="GO:0004674">
    <property type="term" value="F:protein serine/threonine kinase activity"/>
    <property type="evidence" value="ECO:0007669"/>
    <property type="project" value="UniProtKB-KW"/>
</dbReference>
<dbReference type="CDD" id="cd00082">
    <property type="entry name" value="HisKA"/>
    <property type="match status" value="1"/>
</dbReference>
<keyword evidence="5" id="KW-1133">Transmembrane helix</keyword>
<dbReference type="InterPro" id="IPR036097">
    <property type="entry name" value="HisK_dim/P_sf"/>
</dbReference>
<dbReference type="OrthoDB" id="5287368at2"/>
<dbReference type="PROSITE" id="PS50109">
    <property type="entry name" value="HIS_KIN"/>
    <property type="match status" value="1"/>
</dbReference>
<evidence type="ECO:0000256" key="4">
    <source>
        <dbReference type="SAM" id="Coils"/>
    </source>
</evidence>
<keyword evidence="7" id="KW-0723">Serine/threonine-protein kinase</keyword>
<dbReference type="Pfam" id="PF02518">
    <property type="entry name" value="HATPase_c"/>
    <property type="match status" value="1"/>
</dbReference>
<gene>
    <name evidence="7" type="ORF">B9G79_00935</name>
</gene>
<dbReference type="EMBL" id="CP020946">
    <property type="protein sequence ID" value="ASD62229.1"/>
    <property type="molecule type" value="Genomic_DNA"/>
</dbReference>
<evidence type="ECO:0000256" key="1">
    <source>
        <dbReference type="ARBA" id="ARBA00000085"/>
    </source>
</evidence>
<dbReference type="Pfam" id="PF17149">
    <property type="entry name" value="CHASE5"/>
    <property type="match status" value="1"/>
</dbReference>
<keyword evidence="5" id="KW-0812">Transmembrane</keyword>
<dbReference type="Proteomes" id="UP000197003">
    <property type="component" value="Chromosome"/>
</dbReference>
<dbReference type="SUPFAM" id="SSF47384">
    <property type="entry name" value="Homodimeric domain of signal transducing histidine kinase"/>
    <property type="match status" value="1"/>
</dbReference>
<dbReference type="InterPro" id="IPR003594">
    <property type="entry name" value="HATPase_dom"/>
</dbReference>
<evidence type="ECO:0000256" key="5">
    <source>
        <dbReference type="SAM" id="Phobius"/>
    </source>
</evidence>
<comment type="catalytic activity">
    <reaction evidence="1">
        <text>ATP + protein L-histidine = ADP + protein N-phospho-L-histidine.</text>
        <dbReference type="EC" id="2.7.13.3"/>
    </reaction>
</comment>
<dbReference type="InterPro" id="IPR033414">
    <property type="entry name" value="Sensor_dom"/>
</dbReference>
<dbReference type="InterPro" id="IPR004358">
    <property type="entry name" value="Sig_transdc_His_kin-like_C"/>
</dbReference>
<name>A0A1Z3N440_BDEBC</name>
<dbReference type="Gene3D" id="1.10.287.130">
    <property type="match status" value="1"/>
</dbReference>
<dbReference type="PRINTS" id="PR00344">
    <property type="entry name" value="BCTRLSENSOR"/>
</dbReference>
<dbReference type="InterPro" id="IPR036890">
    <property type="entry name" value="HATPase_C_sf"/>
</dbReference>
<feature type="coiled-coil region" evidence="4">
    <location>
        <begin position="216"/>
        <end position="282"/>
    </location>
</feature>
<dbReference type="AlphaFoldDB" id="A0A1Z3N440"/>
<dbReference type="InterPro" id="IPR003661">
    <property type="entry name" value="HisK_dim/P_dom"/>
</dbReference>
<evidence type="ECO:0000313" key="8">
    <source>
        <dbReference type="Proteomes" id="UP000197003"/>
    </source>
</evidence>
<evidence type="ECO:0000313" key="7">
    <source>
        <dbReference type="EMBL" id="ASD62229.1"/>
    </source>
</evidence>
<protein>
    <recommendedName>
        <fullName evidence="2">histidine kinase</fullName>
        <ecNumber evidence="2">2.7.13.3</ecNumber>
    </recommendedName>
</protein>
<organism evidence="7 8">
    <name type="scientific">Bdellovibrio bacteriovorus</name>
    <dbReference type="NCBI Taxonomy" id="959"/>
    <lineage>
        <taxon>Bacteria</taxon>
        <taxon>Pseudomonadati</taxon>
        <taxon>Bdellovibrionota</taxon>
        <taxon>Bdellovibrionia</taxon>
        <taxon>Bdellovibrionales</taxon>
        <taxon>Pseudobdellovibrionaceae</taxon>
        <taxon>Bdellovibrio</taxon>
    </lineage>
</organism>